<accession>A0ABX8K1G2</accession>
<proteinExistence type="predicted"/>
<organism evidence="1 2">
    <name type="scientific">Klebsiella phage SRD2021</name>
    <dbReference type="NCBI Taxonomy" id="2851026"/>
    <lineage>
        <taxon>Viruses</taxon>
        <taxon>Duplodnaviria</taxon>
        <taxon>Heunggongvirae</taxon>
        <taxon>Uroviricota</taxon>
        <taxon>Caudoviricetes</taxon>
        <taxon>Autographivirales</taxon>
        <taxon>Autoscriptoviridae</taxon>
        <taxon>Slopekvirinae</taxon>
        <taxon>Drulisvirus</taxon>
        <taxon>Drulisvirus SRD2021</taxon>
    </lineage>
</organism>
<dbReference type="Pfam" id="PF24072">
    <property type="entry name" value="T7_gp14"/>
    <property type="match status" value="1"/>
</dbReference>
<evidence type="ECO:0000313" key="2">
    <source>
        <dbReference type="Proteomes" id="UP000886868"/>
    </source>
</evidence>
<name>A0ABX8K1G2_9CAUD</name>
<dbReference type="EMBL" id="MZ208805">
    <property type="protein sequence ID" value="QWY13536.1"/>
    <property type="molecule type" value="Genomic_DNA"/>
</dbReference>
<protein>
    <submittedName>
        <fullName evidence="1">Internal virion protein A</fullName>
    </submittedName>
</protein>
<keyword evidence="2" id="KW-1185">Reference proteome</keyword>
<evidence type="ECO:0000313" key="1">
    <source>
        <dbReference type="EMBL" id="QWY13536.1"/>
    </source>
</evidence>
<dbReference type="Proteomes" id="UP000886868">
    <property type="component" value="Segment"/>
</dbReference>
<reference evidence="1 2" key="1">
    <citation type="submission" date="2021-05" db="EMBL/GenBank/DDBJ databases">
        <title>Bacteriophage ZX1 recognizing capsular polysaccharide shows therapeutic potential in serotype K47 Klebsiella pneumoniae infections.</title>
        <authorList>
            <person name="Shu R."/>
            <person name="Hao G."/>
            <person name="Wang H."/>
        </authorList>
    </citation>
    <scope>NUCLEOTIDE SEQUENCE [LARGE SCALE GENOMIC DNA]</scope>
</reference>
<sequence>MGMWWAAAALAGSKLLGAGAQIEVSKARNKAVIQQTAKQLNDIALQRAQSRDRTEVSLFNIQQQKLQAQSQVGLQAASSGTMGASVKDAVATVNTVAGRQEASVRDQQATQEEGFRMLVYKTVDSGLANMDMESGYDKMFNAALSFGGQILGQYVGSKLSETTPEPSATNSASAGSGAMAAQKAASSYDLWGSKGDSKVHTW</sequence>
<dbReference type="InterPro" id="IPR038996">
    <property type="entry name" value="Gp14"/>
</dbReference>